<dbReference type="EMBL" id="VFPP01000001">
    <property type="protein sequence ID" value="TQM79461.1"/>
    <property type="molecule type" value="Genomic_DNA"/>
</dbReference>
<proteinExistence type="predicted"/>
<gene>
    <name evidence="2" type="ORF">FHX81_1769</name>
</gene>
<reference evidence="2 3" key="1">
    <citation type="submission" date="2019-06" db="EMBL/GenBank/DDBJ databases">
        <title>Sequencing the genomes of 1000 actinobacteria strains.</title>
        <authorList>
            <person name="Klenk H.-P."/>
        </authorList>
    </citation>
    <scope>NUCLEOTIDE SEQUENCE [LARGE SCALE GENOMIC DNA]</scope>
    <source>
        <strain evidence="2 3">DSM 45456</strain>
    </source>
</reference>
<evidence type="ECO:0000313" key="3">
    <source>
        <dbReference type="Proteomes" id="UP000316628"/>
    </source>
</evidence>
<evidence type="ECO:0000259" key="1">
    <source>
        <dbReference type="Pfam" id="PF04149"/>
    </source>
</evidence>
<dbReference type="InterPro" id="IPR007278">
    <property type="entry name" value="DUF397"/>
</dbReference>
<name>A0A543J9G4_9PSEU</name>
<dbReference type="Pfam" id="PF04149">
    <property type="entry name" value="DUF397"/>
    <property type="match status" value="1"/>
</dbReference>
<organism evidence="2 3">
    <name type="scientific">Saccharothrix saharensis</name>
    <dbReference type="NCBI Taxonomy" id="571190"/>
    <lineage>
        <taxon>Bacteria</taxon>
        <taxon>Bacillati</taxon>
        <taxon>Actinomycetota</taxon>
        <taxon>Actinomycetes</taxon>
        <taxon>Pseudonocardiales</taxon>
        <taxon>Pseudonocardiaceae</taxon>
        <taxon>Saccharothrix</taxon>
    </lineage>
</organism>
<dbReference type="Proteomes" id="UP000316628">
    <property type="component" value="Unassembled WGS sequence"/>
</dbReference>
<evidence type="ECO:0000313" key="2">
    <source>
        <dbReference type="EMBL" id="TQM79461.1"/>
    </source>
</evidence>
<comment type="caution">
    <text evidence="2">The sequence shown here is derived from an EMBL/GenBank/DDBJ whole genome shotgun (WGS) entry which is preliminary data.</text>
</comment>
<dbReference type="OrthoDB" id="3636733at2"/>
<protein>
    <submittedName>
        <fullName evidence="2">Uncharacterized protein DUF397</fullName>
    </submittedName>
</protein>
<keyword evidence="3" id="KW-1185">Reference proteome</keyword>
<accession>A0A543J9G4</accession>
<dbReference type="AlphaFoldDB" id="A0A543J9G4"/>
<dbReference type="RefSeq" id="WP_141976789.1">
    <property type="nucleotide sequence ID" value="NZ_VFPP01000001.1"/>
</dbReference>
<sequence>MSFTSPATARGWFKSSFSTASGDCVEVRFDGDVVLVRDTKDRGDGPVITLDAVRWDDFLRRLLVGSVDAESALAVLPEPNGGTILRARHDGTALRYTRGEWEMFMRGVRAGEFTHSAAVA</sequence>
<feature type="domain" description="DUF397" evidence="1">
    <location>
        <begin position="11"/>
        <end position="61"/>
    </location>
</feature>